<keyword evidence="8" id="KW-0914">Notch signaling pathway</keyword>
<accession>A0ABY7F8Q4</accession>
<evidence type="ECO:0000256" key="5">
    <source>
        <dbReference type="ARBA" id="ARBA00014447"/>
    </source>
</evidence>
<feature type="compositionally biased region" description="Basic and acidic residues" evidence="12">
    <location>
        <begin position="223"/>
        <end position="233"/>
    </location>
</feature>
<proteinExistence type="inferred from homology"/>
<dbReference type="InterPro" id="IPR031418">
    <property type="entry name" value="RITA1"/>
</dbReference>
<feature type="region of interest" description="Disordered" evidence="12">
    <location>
        <begin position="208"/>
        <end position="280"/>
    </location>
</feature>
<comment type="subunit">
    <text evidence="4">Interacts with RBPJ/RBPSUH.</text>
</comment>
<dbReference type="PANTHER" id="PTHR34917">
    <property type="entry name" value="RBPJ-INTERACTING AND TUBULIN-ASSOCIATED PROTEIN 1"/>
    <property type="match status" value="1"/>
</dbReference>
<feature type="compositionally biased region" description="Low complexity" evidence="12">
    <location>
        <begin position="164"/>
        <end position="184"/>
    </location>
</feature>
<evidence type="ECO:0000256" key="11">
    <source>
        <dbReference type="ARBA" id="ARBA00031318"/>
    </source>
</evidence>
<comment type="function">
    <text evidence="10">Tubulin-binding protein that acts as a negative regulator of Notch signaling pathway. Shuttles between the cytoplasm and the nucleus and mediates the nuclear export of RBPJ/RBPSUH, thereby preventing the interaction between RBPJ/RBPSUH and NICD product of Notch proteins (Notch intracellular domain), leading to down-regulate Notch-mediated transcription. May play a role in neurogenesis.</text>
</comment>
<keyword evidence="6" id="KW-0963">Cytoplasm</keyword>
<evidence type="ECO:0000256" key="9">
    <source>
        <dbReference type="ARBA" id="ARBA00023242"/>
    </source>
</evidence>
<keyword evidence="9" id="KW-0539">Nucleus</keyword>
<evidence type="ECO:0000256" key="12">
    <source>
        <dbReference type="SAM" id="MobiDB-lite"/>
    </source>
</evidence>
<dbReference type="Proteomes" id="UP001164746">
    <property type="component" value="Chromosome 10"/>
</dbReference>
<feature type="region of interest" description="Disordered" evidence="12">
    <location>
        <begin position="164"/>
        <end position="188"/>
    </location>
</feature>
<dbReference type="EMBL" id="CP111021">
    <property type="protein sequence ID" value="WAR17397.1"/>
    <property type="molecule type" value="Genomic_DNA"/>
</dbReference>
<evidence type="ECO:0000256" key="6">
    <source>
        <dbReference type="ARBA" id="ARBA00022490"/>
    </source>
</evidence>
<name>A0ABY7F8Q4_MYAAR</name>
<comment type="subcellular location">
    <subcellularLocation>
        <location evidence="2">Cytoplasm</location>
    </subcellularLocation>
    <subcellularLocation>
        <location evidence="1">Nucleus</location>
    </subcellularLocation>
</comment>
<feature type="compositionally biased region" description="Polar residues" evidence="12">
    <location>
        <begin position="328"/>
        <end position="341"/>
    </location>
</feature>
<organism evidence="13 14">
    <name type="scientific">Mya arenaria</name>
    <name type="common">Soft-shell clam</name>
    <dbReference type="NCBI Taxonomy" id="6604"/>
    <lineage>
        <taxon>Eukaryota</taxon>
        <taxon>Metazoa</taxon>
        <taxon>Spiralia</taxon>
        <taxon>Lophotrochozoa</taxon>
        <taxon>Mollusca</taxon>
        <taxon>Bivalvia</taxon>
        <taxon>Autobranchia</taxon>
        <taxon>Heteroconchia</taxon>
        <taxon>Euheterodonta</taxon>
        <taxon>Imparidentia</taxon>
        <taxon>Neoheterodontei</taxon>
        <taxon>Myida</taxon>
        <taxon>Myoidea</taxon>
        <taxon>Myidae</taxon>
        <taxon>Mya</taxon>
    </lineage>
</organism>
<protein>
    <recommendedName>
        <fullName evidence="5">RBPJ-interacting and tubulin-associated protein 1</fullName>
    </recommendedName>
    <alternativeName>
        <fullName evidence="11">RBPJ-interacting and tubulin-associated protein</fullName>
    </alternativeName>
</protein>
<evidence type="ECO:0000256" key="2">
    <source>
        <dbReference type="ARBA" id="ARBA00004496"/>
    </source>
</evidence>
<evidence type="ECO:0000256" key="1">
    <source>
        <dbReference type="ARBA" id="ARBA00004123"/>
    </source>
</evidence>
<evidence type="ECO:0000313" key="14">
    <source>
        <dbReference type="Proteomes" id="UP001164746"/>
    </source>
</evidence>
<evidence type="ECO:0000313" key="13">
    <source>
        <dbReference type="EMBL" id="WAR17397.1"/>
    </source>
</evidence>
<keyword evidence="7" id="KW-0524">Neurogenesis</keyword>
<gene>
    <name evidence="13" type="ORF">MAR_031991</name>
</gene>
<keyword evidence="14" id="KW-1185">Reference proteome</keyword>
<evidence type="ECO:0000256" key="8">
    <source>
        <dbReference type="ARBA" id="ARBA00022976"/>
    </source>
</evidence>
<feature type="region of interest" description="Disordered" evidence="12">
    <location>
        <begin position="328"/>
        <end position="361"/>
    </location>
</feature>
<evidence type="ECO:0000256" key="4">
    <source>
        <dbReference type="ARBA" id="ARBA00011667"/>
    </source>
</evidence>
<evidence type="ECO:0000256" key="7">
    <source>
        <dbReference type="ARBA" id="ARBA00022902"/>
    </source>
</evidence>
<dbReference type="Pfam" id="PF17066">
    <property type="entry name" value="RITA"/>
    <property type="match status" value="1"/>
</dbReference>
<evidence type="ECO:0000256" key="3">
    <source>
        <dbReference type="ARBA" id="ARBA00010906"/>
    </source>
</evidence>
<evidence type="ECO:0000256" key="10">
    <source>
        <dbReference type="ARBA" id="ARBA00024957"/>
    </source>
</evidence>
<dbReference type="PANTHER" id="PTHR34917:SF1">
    <property type="entry name" value="RBPJ-INTERACTING AND TUBULIN-ASSOCIATED PROTEIN 1"/>
    <property type="match status" value="1"/>
</dbReference>
<comment type="similarity">
    <text evidence="3">Belongs to the RITA family.</text>
</comment>
<sequence>MIAKGADKDWITNRLLTDRQMNGRTNCRPNQDDRHFPALLPMGMETHDCELFGLATSGSISSVLTKFRISSTAADLEVLYQLRKCRQQVLKTVAFRVITNRALVLKTERDPAFSSVNVPGPEAPTVREEQTAQSLSPCQMGDLTFFWSMLNVAGKYKMSALELTGSRPPSAGPRPSSRTSNRPRSGYKVLADKSSVDELLFGSHHPRHEDEVTFKSPWSTPQRESKSDKERLFSKKPKMRPMLWAPDSRTSVTSHSDRKGFKGSTRSSNHHNDLDKYRPVKQTPSFCDETLFGHRLEEPSFEAPWAEKTKKVKPYLFSPVDYSKLTREQSTMSAKYSSTGTMDGRPPSRQGRRPVTATTRPVTVESSYDIAIKPTWKP</sequence>
<reference evidence="13" key="1">
    <citation type="submission" date="2022-11" db="EMBL/GenBank/DDBJ databases">
        <title>Centuries of genome instability and evolution in soft-shell clam transmissible cancer (bioRxiv).</title>
        <authorList>
            <person name="Hart S.F.M."/>
            <person name="Yonemitsu M.A."/>
            <person name="Giersch R.M."/>
            <person name="Beal B.F."/>
            <person name="Arriagada G."/>
            <person name="Davis B.W."/>
            <person name="Ostrander E.A."/>
            <person name="Goff S.P."/>
            <person name="Metzger M.J."/>
        </authorList>
    </citation>
    <scope>NUCLEOTIDE SEQUENCE</scope>
    <source>
        <strain evidence="13">MELC-2E11</strain>
        <tissue evidence="13">Siphon/mantle</tissue>
    </source>
</reference>